<dbReference type="Proteomes" id="UP000652354">
    <property type="component" value="Unassembled WGS sequence"/>
</dbReference>
<evidence type="ECO:0000256" key="1">
    <source>
        <dbReference type="SAM" id="MobiDB-lite"/>
    </source>
</evidence>
<evidence type="ECO:0000313" key="4">
    <source>
        <dbReference type="Proteomes" id="UP000652354"/>
    </source>
</evidence>
<feature type="compositionally biased region" description="Acidic residues" evidence="1">
    <location>
        <begin position="61"/>
        <end position="85"/>
    </location>
</feature>
<evidence type="ECO:0000256" key="2">
    <source>
        <dbReference type="SAM" id="Phobius"/>
    </source>
</evidence>
<feature type="compositionally biased region" description="Basic and acidic residues" evidence="1">
    <location>
        <begin position="1"/>
        <end position="13"/>
    </location>
</feature>
<dbReference type="AlphaFoldDB" id="A0A919Q5R2"/>
<dbReference type="RefSeq" id="WP_203653970.1">
    <property type="nucleotide sequence ID" value="NZ_BONR01000002.1"/>
</dbReference>
<keyword evidence="4" id="KW-1185">Reference proteome</keyword>
<accession>A0A919Q5R2</accession>
<feature type="compositionally biased region" description="Low complexity" evidence="1">
    <location>
        <begin position="89"/>
        <end position="99"/>
    </location>
</feature>
<proteinExistence type="predicted"/>
<gene>
    <name evidence="3" type="ORF">Dac01nite_10720</name>
</gene>
<evidence type="ECO:0000313" key="3">
    <source>
        <dbReference type="EMBL" id="GIG54320.1"/>
    </source>
</evidence>
<feature type="transmembrane region" description="Helical" evidence="2">
    <location>
        <begin position="127"/>
        <end position="151"/>
    </location>
</feature>
<dbReference type="EMBL" id="BONR01000002">
    <property type="protein sequence ID" value="GIG54320.1"/>
    <property type="molecule type" value="Genomic_DNA"/>
</dbReference>
<feature type="region of interest" description="Disordered" evidence="1">
    <location>
        <begin position="1"/>
        <end position="123"/>
    </location>
</feature>
<name>A0A919Q5R2_9MICO</name>
<keyword evidence="2" id="KW-0472">Membrane</keyword>
<reference evidence="3" key="1">
    <citation type="submission" date="2021-01" db="EMBL/GenBank/DDBJ databases">
        <title>Whole genome shotgun sequence of Demequina activiva NBRC 110675.</title>
        <authorList>
            <person name="Komaki H."/>
            <person name="Tamura T."/>
        </authorList>
    </citation>
    <scope>NUCLEOTIDE SEQUENCE</scope>
    <source>
        <strain evidence="3">NBRC 110675</strain>
    </source>
</reference>
<keyword evidence="2" id="KW-1133">Transmembrane helix</keyword>
<keyword evidence="2" id="KW-0812">Transmembrane</keyword>
<protein>
    <submittedName>
        <fullName evidence="3">Uncharacterized protein</fullName>
    </submittedName>
</protein>
<sequence length="293" mass="31323">MNRDTDAVDERTTSDLVSDDVSTEPDTPAPTEDEASAPAAASPASAATASSPSISALSAADLDDGTPESDADPESDASDSDEADEPGTVVAPVPAAVAPDGRPHRRRKTDPPLPAQDHEPARRGRRAGWIVTTVLLLLLLTGSVLLNWHLWTTTDEWQARADALTDVNYDLGERLSREEQTTMQLGSEIDLLTQQLATSNQRVIDLGASKASAEDASEYASQQIDQLTTSLTNASAVANALHRCVDGQQQLVTYLENPDNYEPEELADYAQSVRQLCAAAESSNEQLREALSE</sequence>
<organism evidence="3 4">
    <name type="scientific">Demequina activiva</name>
    <dbReference type="NCBI Taxonomy" id="1582364"/>
    <lineage>
        <taxon>Bacteria</taxon>
        <taxon>Bacillati</taxon>
        <taxon>Actinomycetota</taxon>
        <taxon>Actinomycetes</taxon>
        <taxon>Micrococcales</taxon>
        <taxon>Demequinaceae</taxon>
        <taxon>Demequina</taxon>
    </lineage>
</organism>
<comment type="caution">
    <text evidence="3">The sequence shown here is derived from an EMBL/GenBank/DDBJ whole genome shotgun (WGS) entry which is preliminary data.</text>
</comment>
<feature type="compositionally biased region" description="Low complexity" evidence="1">
    <location>
        <begin position="36"/>
        <end position="60"/>
    </location>
</feature>